<protein>
    <recommendedName>
        <fullName evidence="3">Probable S-methyl-5'-thioinosine phosphorylase</fullName>
        <ecNumber evidence="3">2.4.2.44</ecNumber>
    </recommendedName>
    <alternativeName>
        <fullName evidence="3">5'-methylthioinosine phosphorylase</fullName>
        <shortName evidence="3">MTI phosphorylase</shortName>
        <shortName evidence="3">MTIP</shortName>
    </alternativeName>
</protein>
<evidence type="ECO:0000256" key="3">
    <source>
        <dbReference type="HAMAP-Rule" id="MF_01963"/>
    </source>
</evidence>
<feature type="binding site" evidence="3">
    <location>
        <begin position="50"/>
        <end position="51"/>
    </location>
    <ligand>
        <name>phosphate</name>
        <dbReference type="ChEBI" id="CHEBI:43474"/>
    </ligand>
</feature>
<sequence length="253" mass="27147">MLAIIGGTGLTQLANLEITHRKVARTPWGEPSGALTFGRICGQEVIFLARHGYGHTIPPHEVNYRANLWALKDHGVDRVVSVATVGGILPELIPGTLVIPDQVIDYTHSRGATYFVQSEKPVTHVDFTYPYCEAMRAALLQAADNAGIRLRAGGVYGAVQGPRLETAAEINRMERDGADMVGMTGMPEAYLARELGLCYATVGAVVNYAAGRGLSADGIQMEEIQAVVGEVMHQVRHLLEQLVTDDAAGLCAI</sequence>
<dbReference type="InterPro" id="IPR000845">
    <property type="entry name" value="Nucleoside_phosphorylase_d"/>
</dbReference>
<comment type="catalytic activity">
    <reaction evidence="3">
        <text>S-methyl-5'-thioinosine + phosphate = 5-(methylsulfanyl)-alpha-D-ribose 1-phosphate + hypoxanthine</text>
        <dbReference type="Rhea" id="RHEA:30643"/>
        <dbReference type="ChEBI" id="CHEBI:17368"/>
        <dbReference type="ChEBI" id="CHEBI:43474"/>
        <dbReference type="ChEBI" id="CHEBI:48595"/>
        <dbReference type="ChEBI" id="CHEBI:58533"/>
        <dbReference type="EC" id="2.4.2.44"/>
    </reaction>
</comment>
<comment type="miscellaneous">
    <text evidence="3">Although this enzyme belongs to the family of MTA phosphorylases based on sequence homology, it has been shown that conserved amino acid substitutions in the substrate binding pocket convert the substrate specificity of this enzyme from 6-aminopurines to 6-oxopurines.</text>
</comment>
<dbReference type="HAMAP" id="MF_01963">
    <property type="entry name" value="MTAP"/>
    <property type="match status" value="1"/>
</dbReference>
<organism evidence="5 6">
    <name type="scientific">Thiobacillus sedimenti</name>
    <dbReference type="NCBI Taxonomy" id="3110231"/>
    <lineage>
        <taxon>Bacteria</taxon>
        <taxon>Pseudomonadati</taxon>
        <taxon>Pseudomonadota</taxon>
        <taxon>Betaproteobacteria</taxon>
        <taxon>Nitrosomonadales</taxon>
        <taxon>Thiobacillaceae</taxon>
        <taxon>Thiobacillus</taxon>
    </lineage>
</organism>
<dbReference type="NCBIfam" id="NF006599">
    <property type="entry name" value="PRK09136.1"/>
    <property type="match status" value="1"/>
</dbReference>
<dbReference type="Proteomes" id="UP001334732">
    <property type="component" value="Chromosome"/>
</dbReference>
<feature type="site" description="Important for substrate specificity" evidence="3">
    <location>
        <position position="221"/>
    </location>
</feature>
<dbReference type="EC" id="2.4.2.44" evidence="3"/>
<proteinExistence type="inferred from homology"/>
<feature type="binding site" evidence="3">
    <location>
        <position position="183"/>
    </location>
    <ligand>
        <name>substrate</name>
    </ligand>
</feature>
<keyword evidence="3" id="KW-0660">Purine salvage</keyword>
<dbReference type="PANTHER" id="PTHR42679:SF2">
    <property type="entry name" value="S-METHYL-5'-THIOADENOSINE PHOSPHORYLASE"/>
    <property type="match status" value="1"/>
</dbReference>
<comment type="function">
    <text evidence="3">Catalyzes the reversible phosphorylation of S-methyl-5'-thioinosine (MTI) to hypoxanthine and 5-methylthioribose-1-phosphate. Involved in the breakdown of S-methyl-5'-thioadenosine (MTA), a major by-product of polyamine biosynthesis. Catabolism of (MTA) occurs via deamination to MTI and phosphorolysis to hypoxanthine.</text>
</comment>
<comment type="similarity">
    <text evidence="3">Belongs to the PNP/MTAP phosphorylase family. MTAP subfamily.</text>
</comment>
<evidence type="ECO:0000313" key="6">
    <source>
        <dbReference type="Proteomes" id="UP001334732"/>
    </source>
</evidence>
<feature type="binding site" evidence="3">
    <location>
        <position position="184"/>
    </location>
    <ligand>
        <name>phosphate</name>
        <dbReference type="ChEBI" id="CHEBI:43474"/>
    </ligand>
</feature>
<feature type="binding site" evidence="3">
    <location>
        <begin position="207"/>
        <end position="209"/>
    </location>
    <ligand>
        <name>substrate</name>
    </ligand>
</feature>
<evidence type="ECO:0000259" key="4">
    <source>
        <dbReference type="Pfam" id="PF01048"/>
    </source>
</evidence>
<comment type="subunit">
    <text evidence="3">Homotrimer.</text>
</comment>
<feature type="binding site" evidence="3">
    <location>
        <position position="8"/>
    </location>
    <ligand>
        <name>phosphate</name>
        <dbReference type="ChEBI" id="CHEBI:43474"/>
    </ligand>
</feature>
<comment type="pathway">
    <text evidence="3">Purine metabolism; purine nucleoside salvage.</text>
</comment>
<dbReference type="Gene3D" id="3.40.50.1580">
    <property type="entry name" value="Nucleoside phosphorylase domain"/>
    <property type="match status" value="1"/>
</dbReference>
<keyword evidence="2 3" id="KW-0808">Transferase</keyword>
<dbReference type="PANTHER" id="PTHR42679">
    <property type="entry name" value="S-METHYL-5'-THIOADENOSINE PHOSPHORYLASE"/>
    <property type="match status" value="1"/>
</dbReference>
<comment type="caution">
    <text evidence="3">Lacks conserved residue(s) required for the propagation of feature annotation.</text>
</comment>
<gene>
    <name evidence="5" type="ORF">VA613_04065</name>
</gene>
<feature type="domain" description="Nucleoside phosphorylase" evidence="4">
    <location>
        <begin position="2"/>
        <end position="243"/>
    </location>
</feature>
<dbReference type="CDD" id="cd09010">
    <property type="entry name" value="MTAP_SsMTAPII_like_MTIP"/>
    <property type="match status" value="1"/>
</dbReference>
<reference evidence="5 6" key="1">
    <citation type="submission" date="2023-12" db="EMBL/GenBank/DDBJ databases">
        <title>Thiobacillus sedimentum sp. nov., a chemolithoautotrophic sulfur-oxidizing bacterium isolated from freshwater sediment.</title>
        <authorList>
            <person name="Luo J."/>
            <person name="Dai C."/>
        </authorList>
    </citation>
    <scope>NUCLEOTIDE SEQUENCE [LARGE SCALE GENOMIC DNA]</scope>
    <source>
        <strain evidence="5 6">SCUT-2</strain>
    </source>
</reference>
<evidence type="ECO:0000313" key="5">
    <source>
        <dbReference type="EMBL" id="WRS40050.1"/>
    </source>
</evidence>
<name>A0ABZ1CKZ5_9PROT</name>
<dbReference type="InterPro" id="IPR035994">
    <property type="entry name" value="Nucleoside_phosphorylase_sf"/>
</dbReference>
<dbReference type="SUPFAM" id="SSF53167">
    <property type="entry name" value="Purine and uridine phosphorylases"/>
    <property type="match status" value="1"/>
</dbReference>
<dbReference type="EMBL" id="CP141769">
    <property type="protein sequence ID" value="WRS40050.1"/>
    <property type="molecule type" value="Genomic_DNA"/>
</dbReference>
<keyword evidence="6" id="KW-1185">Reference proteome</keyword>
<dbReference type="Pfam" id="PF01048">
    <property type="entry name" value="PNP_UDP_1"/>
    <property type="match status" value="1"/>
</dbReference>
<evidence type="ECO:0000256" key="1">
    <source>
        <dbReference type="ARBA" id="ARBA00022676"/>
    </source>
</evidence>
<evidence type="ECO:0000256" key="2">
    <source>
        <dbReference type="ARBA" id="ARBA00022679"/>
    </source>
</evidence>
<dbReference type="RefSeq" id="WP_324780581.1">
    <property type="nucleotide sequence ID" value="NZ_CP141769.1"/>
</dbReference>
<dbReference type="InterPro" id="IPR010044">
    <property type="entry name" value="MTAP"/>
</dbReference>
<dbReference type="GO" id="GO:0016757">
    <property type="term" value="F:glycosyltransferase activity"/>
    <property type="evidence" value="ECO:0007669"/>
    <property type="project" value="UniProtKB-KW"/>
</dbReference>
<feature type="site" description="Important for substrate specificity" evidence="3">
    <location>
        <position position="165"/>
    </location>
</feature>
<accession>A0ABZ1CKZ5</accession>
<keyword evidence="1 3" id="KW-0328">Glycosyltransferase</keyword>